<dbReference type="AlphaFoldDB" id="A0A3P7PCW1"/>
<reference evidence="1 2" key="1">
    <citation type="submission" date="2018-11" db="EMBL/GenBank/DDBJ databases">
        <authorList>
            <consortium name="Pathogen Informatics"/>
        </authorList>
    </citation>
    <scope>NUCLEOTIDE SEQUENCE [LARGE SCALE GENOMIC DNA]</scope>
</reference>
<accession>A0A3P7PCW1</accession>
<evidence type="ECO:0000313" key="2">
    <source>
        <dbReference type="Proteomes" id="UP000281553"/>
    </source>
</evidence>
<name>A0A3P7PCW1_DIBLA</name>
<evidence type="ECO:0000313" key="1">
    <source>
        <dbReference type="EMBL" id="VDN42867.1"/>
    </source>
</evidence>
<keyword evidence="2" id="KW-1185">Reference proteome</keyword>
<gene>
    <name evidence="1" type="ORF">DILT_LOCUS18926</name>
</gene>
<dbReference type="Proteomes" id="UP000281553">
    <property type="component" value="Unassembled WGS sequence"/>
</dbReference>
<sequence>MVYGPNVRQAAADALGSAFFADLFNQPTASSSEGGTGTVKSTLSFIDNFSEEGECHTHTHALSTLI</sequence>
<protein>
    <submittedName>
        <fullName evidence="1">Uncharacterized protein</fullName>
    </submittedName>
</protein>
<proteinExistence type="predicted"/>
<organism evidence="1 2">
    <name type="scientific">Dibothriocephalus latus</name>
    <name type="common">Fish tapeworm</name>
    <name type="synonym">Diphyllobothrium latum</name>
    <dbReference type="NCBI Taxonomy" id="60516"/>
    <lineage>
        <taxon>Eukaryota</taxon>
        <taxon>Metazoa</taxon>
        <taxon>Spiralia</taxon>
        <taxon>Lophotrochozoa</taxon>
        <taxon>Platyhelminthes</taxon>
        <taxon>Cestoda</taxon>
        <taxon>Eucestoda</taxon>
        <taxon>Diphyllobothriidea</taxon>
        <taxon>Diphyllobothriidae</taxon>
        <taxon>Dibothriocephalus</taxon>
    </lineage>
</organism>
<dbReference type="EMBL" id="UYRU01105980">
    <property type="protein sequence ID" value="VDN42867.1"/>
    <property type="molecule type" value="Genomic_DNA"/>
</dbReference>